<feature type="region of interest" description="Disordered" evidence="1">
    <location>
        <begin position="61"/>
        <end position="103"/>
    </location>
</feature>
<accession>A0AA38IZ92</accession>
<protein>
    <submittedName>
        <fullName evidence="2">Uncharacterized protein</fullName>
    </submittedName>
</protein>
<reference evidence="2" key="1">
    <citation type="journal article" date="2023" name="G3 (Bethesda)">
        <title>Whole genome assemblies of Zophobas morio and Tenebrio molitor.</title>
        <authorList>
            <person name="Kaur S."/>
            <person name="Stinson S.A."/>
            <person name="diCenzo G.C."/>
        </authorList>
    </citation>
    <scope>NUCLEOTIDE SEQUENCE</scope>
    <source>
        <strain evidence="2">QUZm001</strain>
    </source>
</reference>
<dbReference type="Proteomes" id="UP001168821">
    <property type="component" value="Unassembled WGS sequence"/>
</dbReference>
<sequence>MNALTVPWCISVVKNLVKRTRMKSYPTFDDAPQFLGQTARRLNKSPALFPIVLFSPLLRKPSPSKPQKCHSSNPPLNARGANAKTEPRMNFAHKPSRKIFDRQ</sequence>
<proteinExistence type="predicted"/>
<evidence type="ECO:0000256" key="1">
    <source>
        <dbReference type="SAM" id="MobiDB-lite"/>
    </source>
</evidence>
<comment type="caution">
    <text evidence="2">The sequence shown here is derived from an EMBL/GenBank/DDBJ whole genome shotgun (WGS) entry which is preliminary data.</text>
</comment>
<evidence type="ECO:0000313" key="2">
    <source>
        <dbReference type="EMBL" id="KAJ3664036.1"/>
    </source>
</evidence>
<dbReference type="AlphaFoldDB" id="A0AA38IZ92"/>
<name>A0AA38IZ92_9CUCU</name>
<dbReference type="EMBL" id="JALNTZ010000002">
    <property type="protein sequence ID" value="KAJ3664036.1"/>
    <property type="molecule type" value="Genomic_DNA"/>
</dbReference>
<evidence type="ECO:0000313" key="3">
    <source>
        <dbReference type="Proteomes" id="UP001168821"/>
    </source>
</evidence>
<organism evidence="2 3">
    <name type="scientific">Zophobas morio</name>
    <dbReference type="NCBI Taxonomy" id="2755281"/>
    <lineage>
        <taxon>Eukaryota</taxon>
        <taxon>Metazoa</taxon>
        <taxon>Ecdysozoa</taxon>
        <taxon>Arthropoda</taxon>
        <taxon>Hexapoda</taxon>
        <taxon>Insecta</taxon>
        <taxon>Pterygota</taxon>
        <taxon>Neoptera</taxon>
        <taxon>Endopterygota</taxon>
        <taxon>Coleoptera</taxon>
        <taxon>Polyphaga</taxon>
        <taxon>Cucujiformia</taxon>
        <taxon>Tenebrionidae</taxon>
        <taxon>Zophobas</taxon>
    </lineage>
</organism>
<gene>
    <name evidence="2" type="ORF">Zmor_008242</name>
</gene>
<keyword evidence="3" id="KW-1185">Reference proteome</keyword>